<protein>
    <submittedName>
        <fullName evidence="2">Tetratricopeptide repeat domain-containing protein</fullName>
    </submittedName>
</protein>
<dbReference type="GO" id="GO:0005737">
    <property type="term" value="C:cytoplasm"/>
    <property type="evidence" value="ECO:0007669"/>
    <property type="project" value="TreeGrafter"/>
</dbReference>
<dbReference type="Gene3D" id="1.25.40.10">
    <property type="entry name" value="Tetratricopeptide repeat domain"/>
    <property type="match status" value="3"/>
</dbReference>
<dbReference type="GO" id="GO:0030041">
    <property type="term" value="P:actin filament polymerization"/>
    <property type="evidence" value="ECO:0007669"/>
    <property type="project" value="TreeGrafter"/>
</dbReference>
<gene>
    <name evidence="2" type="ORF">DdX_04725</name>
</gene>
<dbReference type="Proteomes" id="UP001201812">
    <property type="component" value="Unassembled WGS sequence"/>
</dbReference>
<dbReference type="PANTHER" id="PTHR16091">
    <property type="entry name" value="TTC17 PROTEIN"/>
    <property type="match status" value="1"/>
</dbReference>
<proteinExistence type="predicted"/>
<dbReference type="SMART" id="SM00028">
    <property type="entry name" value="TPR"/>
    <property type="match status" value="6"/>
</dbReference>
<evidence type="ECO:0000313" key="2">
    <source>
        <dbReference type="EMBL" id="KAI1720493.1"/>
    </source>
</evidence>
<sequence>MNLRNWLLCAIALSLPTVFIADTHSTIDPSDGSRIISVADSPFALRQPHSLIDFMNQIKWVEERNRLDEFTKGQQAIIEKRYSDDDPEIEEKIKSNDPNCIKSRSISLEMENFVVSYATDLVPNFIFDVNLNRELQVIVSSKETLTMSAIEKLFLTNNALNLDREPDCDDKVSRSSREWDEDIETIVNVAEPELCDLSPGELKTLASFLADRMDEDQSRQLALYYSSFYWRIKGDSKMALKCLRRYLHTDPDSNPAKFQLGTLYIRLGKYRKATKLLEDVADKVTSCGDCYAALGDSLTLERNFPAAISAYDEAYKADNTLELASTKAALLRCVSRVFEEMENQHINLLGTIQDVNDYRENLKRLRVLESQIEENRATADARLQSKFAYQHLTLGSIPHLHCRGITHWNGRSDQQRLFCHVDNWKEYNASLVAKYEQNVDSAYKKEYKQAEMFNAENGNIEGDTGNEMEEYLQKLAPFVGMRVDEPQLQPKYPLDRRPKKNFEYYDKSWPKTENCEQQVPLIKADSSELPAFFLSPSNKGFIISELLTKYLALDGKSDISPLPWSLPECVSNDINGEPIVGSVSKMESVRNIREGKETSSFERTRSLKSLLLGLVEPINDSESHIEVTNISIGDMGQRIANLIKYGIGPGWIAFNLAALFYRSLGMTKDAVKCLDAALSTNLYKDVAYVQLAQLLYSHSPDRNSNDAERLLMLAVKEAPSEPLIYYMLGFIYQARQMDAIAESFLWQSLDIDPEFSLAQELLFQIKCKRKLRTSSSKVPVRNWNGNPVCCWPSEQEIYCFNKRSYKPPAFAYVIAPLLKTAAELRQQRMNLLLKGIHVEEEEVADDSPVFPLDYTEKGKVYAHQRPNSINLENYQPYSISFSQNTEDSHINAQERSKEVETIKETTKLLDFESIIDRQEIIKYDVLIPEQTLPSPSHYLIEKGRSALNFINGQPLQEYCGHYEKDKKSKDQLASTYVSASAKGIRIEDYIAKSRSTKQKNTEILEPICPDTAPSDATRGLSHELDQLPAYKYHQKLKFYRPERGLIMAALQILGGDEKERIEDVAEVLAEAIRTKKQNKEEVHWSLTTAAALYWRVRGDAVNAIECLRHALHNSPPDMRDVPLISLANIYYQAGFLNSALIVGGKALETSPDSVVAIHFTLATVYDSMGNFRYALKFYYSTLALQSNFQVAKDRIKAIHCETGNTYF</sequence>
<comment type="caution">
    <text evidence="2">The sequence shown here is derived from an EMBL/GenBank/DDBJ whole genome shotgun (WGS) entry which is preliminary data.</text>
</comment>
<feature type="signal peptide" evidence="1">
    <location>
        <begin position="1"/>
        <end position="21"/>
    </location>
</feature>
<dbReference type="GO" id="GO:0015629">
    <property type="term" value="C:actin cytoskeleton"/>
    <property type="evidence" value="ECO:0007669"/>
    <property type="project" value="TreeGrafter"/>
</dbReference>
<name>A0AAD4RA19_9BILA</name>
<feature type="chain" id="PRO_5041907066" evidence="1">
    <location>
        <begin position="22"/>
        <end position="1207"/>
    </location>
</feature>
<accession>A0AAD4RA19</accession>
<dbReference type="AlphaFoldDB" id="A0AAD4RA19"/>
<dbReference type="InterPro" id="IPR011990">
    <property type="entry name" value="TPR-like_helical_dom_sf"/>
</dbReference>
<evidence type="ECO:0000313" key="3">
    <source>
        <dbReference type="Proteomes" id="UP001201812"/>
    </source>
</evidence>
<dbReference type="InterPro" id="IPR019734">
    <property type="entry name" value="TPR_rpt"/>
</dbReference>
<keyword evidence="3" id="KW-1185">Reference proteome</keyword>
<dbReference type="SUPFAM" id="SSF48452">
    <property type="entry name" value="TPR-like"/>
    <property type="match status" value="2"/>
</dbReference>
<dbReference type="EMBL" id="JAKKPZ010000005">
    <property type="protein sequence ID" value="KAI1720493.1"/>
    <property type="molecule type" value="Genomic_DNA"/>
</dbReference>
<dbReference type="InterPro" id="IPR052630">
    <property type="entry name" value="TTC17"/>
</dbReference>
<reference evidence="2" key="1">
    <citation type="submission" date="2022-01" db="EMBL/GenBank/DDBJ databases">
        <title>Genome Sequence Resource for Two Populations of Ditylenchus destructor, the Migratory Endoparasitic Phytonematode.</title>
        <authorList>
            <person name="Zhang H."/>
            <person name="Lin R."/>
            <person name="Xie B."/>
        </authorList>
    </citation>
    <scope>NUCLEOTIDE SEQUENCE</scope>
    <source>
        <strain evidence="2">BazhouSP</strain>
    </source>
</reference>
<organism evidence="2 3">
    <name type="scientific">Ditylenchus destructor</name>
    <dbReference type="NCBI Taxonomy" id="166010"/>
    <lineage>
        <taxon>Eukaryota</taxon>
        <taxon>Metazoa</taxon>
        <taxon>Ecdysozoa</taxon>
        <taxon>Nematoda</taxon>
        <taxon>Chromadorea</taxon>
        <taxon>Rhabditida</taxon>
        <taxon>Tylenchina</taxon>
        <taxon>Tylenchomorpha</taxon>
        <taxon>Sphaerularioidea</taxon>
        <taxon>Anguinidae</taxon>
        <taxon>Anguininae</taxon>
        <taxon>Ditylenchus</taxon>
    </lineage>
</organism>
<dbReference type="PANTHER" id="PTHR16091:SF1">
    <property type="entry name" value="TETRATRICOPEPTIDE REPEAT PROTEIN 17"/>
    <property type="match status" value="1"/>
</dbReference>
<keyword evidence="1" id="KW-0732">Signal</keyword>
<evidence type="ECO:0000256" key="1">
    <source>
        <dbReference type="SAM" id="SignalP"/>
    </source>
</evidence>